<organism evidence="3 4">
    <name type="scientific">Clostridium yunnanense</name>
    <dbReference type="NCBI Taxonomy" id="2800325"/>
    <lineage>
        <taxon>Bacteria</taxon>
        <taxon>Bacillati</taxon>
        <taxon>Bacillota</taxon>
        <taxon>Clostridia</taxon>
        <taxon>Eubacteriales</taxon>
        <taxon>Clostridiaceae</taxon>
        <taxon>Clostridium</taxon>
    </lineage>
</organism>
<keyword evidence="2" id="KW-1133">Transmembrane helix</keyword>
<evidence type="ECO:0000313" key="3">
    <source>
        <dbReference type="EMBL" id="MBK1811863.1"/>
    </source>
</evidence>
<gene>
    <name evidence="3" type="ORF">JHL18_14675</name>
</gene>
<keyword evidence="2" id="KW-0472">Membrane</keyword>
<feature type="region of interest" description="Disordered" evidence="1">
    <location>
        <begin position="83"/>
        <end position="104"/>
    </location>
</feature>
<comment type="caution">
    <text evidence="3">The sequence shown here is derived from an EMBL/GenBank/DDBJ whole genome shotgun (WGS) entry which is preliminary data.</text>
</comment>
<dbReference type="InterPro" id="IPR015889">
    <property type="entry name" value="Intradiol_dOase_core"/>
</dbReference>
<protein>
    <submittedName>
        <fullName evidence="3">Uncharacterized protein</fullName>
    </submittedName>
</protein>
<feature type="transmembrane region" description="Helical" evidence="2">
    <location>
        <begin position="247"/>
        <end position="264"/>
    </location>
</feature>
<dbReference type="Proteomes" id="UP000596739">
    <property type="component" value="Unassembled WGS sequence"/>
</dbReference>
<dbReference type="EMBL" id="JAENHN010000041">
    <property type="protein sequence ID" value="MBK1811863.1"/>
    <property type="molecule type" value="Genomic_DNA"/>
</dbReference>
<dbReference type="SUPFAM" id="SSF49482">
    <property type="entry name" value="Aromatic compound dioxygenase"/>
    <property type="match status" value="1"/>
</dbReference>
<dbReference type="RefSeq" id="WP_200270502.1">
    <property type="nucleotide sequence ID" value="NZ_JAENHN010000041.1"/>
</dbReference>
<accession>A0ABS1ERC2</accession>
<evidence type="ECO:0000256" key="2">
    <source>
        <dbReference type="SAM" id="Phobius"/>
    </source>
</evidence>
<feature type="compositionally biased region" description="Basic and acidic residues" evidence="1">
    <location>
        <begin position="83"/>
        <end position="100"/>
    </location>
</feature>
<name>A0ABS1ERC2_9CLOT</name>
<evidence type="ECO:0000256" key="1">
    <source>
        <dbReference type="SAM" id="MobiDB-lite"/>
    </source>
</evidence>
<sequence>MGMKFSDNLYNLNNSDYDSLYNNETLEWLNGNHELGSDFASNNQVNIENNFDVDIDLEQFNESTIREEKRNSGCNDNHHDDHHDECHDDHEHHHDHDHDHHHERKGGRIVFTSRLISVDGEPISGVRVFLLRLDTCGCDTKFCFVSSKITDRNGRAVFEGLRDGIYKIVQPIDKCVFRDPIYVPSDQVTINSNHRERQVTAVNRIRREVLANFNQNRCCNNFNNGCGGFGNNCGGFGNNCDGFGFDGFWILLLLFGFCGCGFWFI</sequence>
<keyword evidence="2" id="KW-0812">Transmembrane</keyword>
<evidence type="ECO:0000313" key="4">
    <source>
        <dbReference type="Proteomes" id="UP000596739"/>
    </source>
</evidence>
<proteinExistence type="predicted"/>
<keyword evidence="4" id="KW-1185">Reference proteome</keyword>
<reference evidence="4" key="1">
    <citation type="submission" date="2021-01" db="EMBL/GenBank/DDBJ databases">
        <title>Genome public.</title>
        <authorList>
            <person name="Liu C."/>
            <person name="Sun Q."/>
        </authorList>
    </citation>
    <scope>NUCLEOTIDE SEQUENCE [LARGE SCALE GENOMIC DNA]</scope>
    <source>
        <strain evidence="4">YIM B02505</strain>
    </source>
</reference>